<keyword evidence="11" id="KW-1185">Reference proteome</keyword>
<keyword evidence="7" id="KW-0411">Iron-sulfur</keyword>
<comment type="cofactor">
    <cofactor evidence="8">
        <name>[2Fe-2S] cluster</name>
        <dbReference type="ChEBI" id="CHEBI:190135"/>
    </cofactor>
</comment>
<dbReference type="CDD" id="cd00207">
    <property type="entry name" value="fer2"/>
    <property type="match status" value="1"/>
</dbReference>
<dbReference type="Pfam" id="PF00111">
    <property type="entry name" value="Fer2"/>
    <property type="match status" value="1"/>
</dbReference>
<dbReference type="InterPro" id="IPR012675">
    <property type="entry name" value="Beta-grasp_dom_sf"/>
</dbReference>
<evidence type="ECO:0000256" key="6">
    <source>
        <dbReference type="ARBA" id="ARBA00023004"/>
    </source>
</evidence>
<reference evidence="10 11" key="2">
    <citation type="submission" date="2020-05" db="EMBL/GenBank/DDBJ databases">
        <authorList>
            <person name="Khan S.A."/>
            <person name="Jeon C.O."/>
            <person name="Chun B.H."/>
        </authorList>
    </citation>
    <scope>NUCLEOTIDE SEQUENCE [LARGE SCALE GENOMIC DNA]</scope>
    <source>
        <strain evidence="10 11">H242</strain>
    </source>
</reference>
<evidence type="ECO:0000256" key="4">
    <source>
        <dbReference type="ARBA" id="ARBA00022723"/>
    </source>
</evidence>
<evidence type="ECO:0000256" key="5">
    <source>
        <dbReference type="ARBA" id="ARBA00022982"/>
    </source>
</evidence>
<name>A0ABX6P4P2_9BURK</name>
<sequence>MFAAVLEPSQRRFEAPADTTLLRAAEAAGIEMPSSCRNGTCRTCLRPLHAGEVRYAIAWPGLLPEEKAGGWVLPCVAYPVTDVVWATGSRASSSCRCGTGCGARTCVRRPGSVRPWGRAGAGPRWFPPLRLRATPRAAGVGLGLGLARTSIEVHAQTLGAAPCRPCRTMTLPLSVAH</sequence>
<dbReference type="Gene3D" id="3.10.20.30">
    <property type="match status" value="1"/>
</dbReference>
<organism evidence="10 11">
    <name type="scientific">Ramlibacter terrae</name>
    <dbReference type="NCBI Taxonomy" id="2732511"/>
    <lineage>
        <taxon>Bacteria</taxon>
        <taxon>Pseudomonadati</taxon>
        <taxon>Pseudomonadota</taxon>
        <taxon>Betaproteobacteria</taxon>
        <taxon>Burkholderiales</taxon>
        <taxon>Comamonadaceae</taxon>
        <taxon>Ramlibacter</taxon>
    </lineage>
</organism>
<feature type="domain" description="2Fe-2S ferredoxin-type" evidence="9">
    <location>
        <begin position="1"/>
        <end position="91"/>
    </location>
</feature>
<evidence type="ECO:0000256" key="2">
    <source>
        <dbReference type="ARBA" id="ARBA00022448"/>
    </source>
</evidence>
<evidence type="ECO:0000256" key="1">
    <source>
        <dbReference type="ARBA" id="ARBA00007874"/>
    </source>
</evidence>
<protein>
    <submittedName>
        <fullName evidence="10">2Fe-2S iron-sulfur cluster binding domain-containing protein</fullName>
    </submittedName>
</protein>
<dbReference type="InterPro" id="IPR001041">
    <property type="entry name" value="2Fe-2S_ferredoxin-type"/>
</dbReference>
<keyword evidence="3" id="KW-0001">2Fe-2S</keyword>
<evidence type="ECO:0000256" key="8">
    <source>
        <dbReference type="ARBA" id="ARBA00034078"/>
    </source>
</evidence>
<dbReference type="SUPFAM" id="SSF54292">
    <property type="entry name" value="2Fe-2S ferredoxin-like"/>
    <property type="match status" value="1"/>
</dbReference>
<keyword evidence="5" id="KW-0249">Electron transport</keyword>
<evidence type="ECO:0000256" key="7">
    <source>
        <dbReference type="ARBA" id="ARBA00023014"/>
    </source>
</evidence>
<gene>
    <name evidence="10" type="ORF">HK414_20045</name>
</gene>
<proteinExistence type="inferred from homology"/>
<evidence type="ECO:0000313" key="11">
    <source>
        <dbReference type="Proteomes" id="UP000500826"/>
    </source>
</evidence>
<accession>A0ABX6P4P2</accession>
<evidence type="ECO:0000313" key="10">
    <source>
        <dbReference type="EMBL" id="QJW85014.1"/>
    </source>
</evidence>
<dbReference type="InterPro" id="IPR036010">
    <property type="entry name" value="2Fe-2S_ferredoxin-like_sf"/>
</dbReference>
<comment type="similarity">
    <text evidence="1">Belongs to the 2Fe2S plant-type ferredoxin family.</text>
</comment>
<keyword evidence="6" id="KW-0408">Iron</keyword>
<keyword evidence="2" id="KW-0813">Transport</keyword>
<reference evidence="10 11" key="1">
    <citation type="submission" date="2020-05" db="EMBL/GenBank/DDBJ databases">
        <title>Ramlibacter rhizophilus sp. nov., isolated from rhizosphere soil of national flower Mugunghwa from South Korea.</title>
        <authorList>
            <person name="Zheng-Fei Y."/>
            <person name="Huan T."/>
        </authorList>
    </citation>
    <scope>NUCLEOTIDE SEQUENCE [LARGE SCALE GENOMIC DNA]</scope>
    <source>
        <strain evidence="10 11">H242</strain>
    </source>
</reference>
<keyword evidence="4" id="KW-0479">Metal-binding</keyword>
<dbReference type="PROSITE" id="PS51085">
    <property type="entry name" value="2FE2S_FER_2"/>
    <property type="match status" value="1"/>
</dbReference>
<dbReference type="EMBL" id="CP053418">
    <property type="protein sequence ID" value="QJW85014.1"/>
    <property type="molecule type" value="Genomic_DNA"/>
</dbReference>
<evidence type="ECO:0000256" key="3">
    <source>
        <dbReference type="ARBA" id="ARBA00022714"/>
    </source>
</evidence>
<dbReference type="PANTHER" id="PTHR43112">
    <property type="entry name" value="FERREDOXIN"/>
    <property type="match status" value="1"/>
</dbReference>
<dbReference type="PANTHER" id="PTHR43112:SF3">
    <property type="entry name" value="FERREDOXIN-2, CHLOROPLASTIC"/>
    <property type="match status" value="1"/>
</dbReference>
<evidence type="ECO:0000259" key="9">
    <source>
        <dbReference type="PROSITE" id="PS51085"/>
    </source>
</evidence>
<dbReference type="Proteomes" id="UP000500826">
    <property type="component" value="Chromosome"/>
</dbReference>